<keyword evidence="2" id="KW-0812">Transmembrane</keyword>
<evidence type="ECO:0000313" key="4">
    <source>
        <dbReference type="Proteomes" id="UP000186465"/>
    </source>
</evidence>
<gene>
    <name evidence="3" type="ORF">BM477_07050</name>
</gene>
<proteinExistence type="predicted"/>
<evidence type="ECO:0000256" key="1">
    <source>
        <dbReference type="SAM" id="MobiDB-lite"/>
    </source>
</evidence>
<dbReference type="Proteomes" id="UP000186465">
    <property type="component" value="Unassembled WGS sequence"/>
</dbReference>
<name>A0A1Q5PKF5_9ACTO</name>
<feature type="region of interest" description="Disordered" evidence="1">
    <location>
        <begin position="1"/>
        <end position="30"/>
    </location>
</feature>
<evidence type="ECO:0000256" key="2">
    <source>
        <dbReference type="SAM" id="Phobius"/>
    </source>
</evidence>
<keyword evidence="2" id="KW-0472">Membrane</keyword>
<accession>A0A1Q5PKF5</accession>
<dbReference type="RefSeq" id="WP_075361990.1">
    <property type="nucleotide sequence ID" value="NZ_MPDM01000008.1"/>
</dbReference>
<sequence length="125" mass="13623">MTNPYDPSQNNAAAETPATAEQAQYGQGQYGQGQYAQPMYQSSAQQGGINGDSTKSWVINLILESFLSVIWWIVILVSSDQSESRKNYAKARLIVFGIFIALFFIIMIIAAIIGASMLPNPSQGI</sequence>
<keyword evidence="4" id="KW-1185">Reference proteome</keyword>
<keyword evidence="2" id="KW-1133">Transmembrane helix</keyword>
<dbReference type="AlphaFoldDB" id="A0A1Q5PKF5"/>
<comment type="caution">
    <text evidence="3">The sequence shown here is derived from an EMBL/GenBank/DDBJ whole genome shotgun (WGS) entry which is preliminary data.</text>
</comment>
<organism evidence="3 4">
    <name type="scientific">Boudabousia marimammalium</name>
    <dbReference type="NCBI Taxonomy" id="156892"/>
    <lineage>
        <taxon>Bacteria</taxon>
        <taxon>Bacillati</taxon>
        <taxon>Actinomycetota</taxon>
        <taxon>Actinomycetes</taxon>
        <taxon>Actinomycetales</taxon>
        <taxon>Actinomycetaceae</taxon>
        <taxon>Boudabousia</taxon>
    </lineage>
</organism>
<feature type="transmembrane region" description="Helical" evidence="2">
    <location>
        <begin position="57"/>
        <end position="79"/>
    </location>
</feature>
<protein>
    <recommendedName>
        <fullName evidence="5">DUF4190 domain-containing protein</fullName>
    </recommendedName>
</protein>
<dbReference type="EMBL" id="MPDM01000008">
    <property type="protein sequence ID" value="OKL46703.1"/>
    <property type="molecule type" value="Genomic_DNA"/>
</dbReference>
<evidence type="ECO:0000313" key="3">
    <source>
        <dbReference type="EMBL" id="OKL46703.1"/>
    </source>
</evidence>
<feature type="compositionally biased region" description="Low complexity" evidence="1">
    <location>
        <begin position="9"/>
        <end position="30"/>
    </location>
</feature>
<dbReference type="STRING" id="156892.BM477_07050"/>
<evidence type="ECO:0008006" key="5">
    <source>
        <dbReference type="Google" id="ProtNLM"/>
    </source>
</evidence>
<feature type="transmembrane region" description="Helical" evidence="2">
    <location>
        <begin position="91"/>
        <end position="118"/>
    </location>
</feature>
<reference evidence="4" key="1">
    <citation type="submission" date="2016-11" db="EMBL/GenBank/DDBJ databases">
        <title>Actinomyces gypaetusis sp. nov. isolated from Gypaetus barbatus in Qinghai Tibet Plateau China.</title>
        <authorList>
            <person name="Meng X."/>
        </authorList>
    </citation>
    <scope>NUCLEOTIDE SEQUENCE [LARGE SCALE GENOMIC DNA]</scope>
    <source>
        <strain evidence="4">DSM 15383</strain>
    </source>
</reference>